<dbReference type="Pfam" id="PF22744">
    <property type="entry name" value="Toast-rack_PspC-Cterm"/>
    <property type="match status" value="1"/>
</dbReference>
<keyword evidence="1" id="KW-0472">Membrane</keyword>
<evidence type="ECO:0000256" key="1">
    <source>
        <dbReference type="SAM" id="Phobius"/>
    </source>
</evidence>
<dbReference type="Proteomes" id="UP001232001">
    <property type="component" value="Chromosome"/>
</dbReference>
<feature type="domain" description="PspC-related ToastRack" evidence="3">
    <location>
        <begin position="160"/>
        <end position="290"/>
    </location>
</feature>
<name>A0ABY8L6M7_9FLAO</name>
<dbReference type="EMBL" id="CP122539">
    <property type="protein sequence ID" value="WGH76924.1"/>
    <property type="molecule type" value="Genomic_DNA"/>
</dbReference>
<keyword evidence="1" id="KW-0812">Transmembrane</keyword>
<evidence type="ECO:0000259" key="2">
    <source>
        <dbReference type="Pfam" id="PF22571"/>
    </source>
</evidence>
<accession>A0ABY8L6M7</accession>
<feature type="transmembrane region" description="Helical" evidence="1">
    <location>
        <begin position="50"/>
        <end position="75"/>
    </location>
</feature>
<organism evidence="4 5">
    <name type="scientific">Tenacibaculum tangerinum</name>
    <dbReference type="NCBI Taxonomy" id="3038772"/>
    <lineage>
        <taxon>Bacteria</taxon>
        <taxon>Pseudomonadati</taxon>
        <taxon>Bacteroidota</taxon>
        <taxon>Flavobacteriia</taxon>
        <taxon>Flavobacteriales</taxon>
        <taxon>Flavobacteriaceae</taxon>
        <taxon>Tenacibaculum</taxon>
    </lineage>
</organism>
<evidence type="ECO:0000313" key="5">
    <source>
        <dbReference type="Proteomes" id="UP001232001"/>
    </source>
</evidence>
<evidence type="ECO:0000313" key="4">
    <source>
        <dbReference type="EMBL" id="WGH76924.1"/>
    </source>
</evidence>
<reference evidence="4 5" key="1">
    <citation type="submission" date="2023-04" db="EMBL/GenBank/DDBJ databases">
        <title>Tenacibaculum tangerinum sp. nov., isolated from sea tidal flat of South Korea.</title>
        <authorList>
            <person name="Lee S.H."/>
            <person name="Kim J.-J."/>
        </authorList>
    </citation>
    <scope>NUCLEOTIDE SEQUENCE [LARGE SCALE GENOMIC DNA]</scope>
    <source>
        <strain evidence="4 5">GRR-S3-23</strain>
    </source>
</reference>
<dbReference type="InterPro" id="IPR054321">
    <property type="entry name" value="PspC-rel_TM"/>
</dbReference>
<sequence>MGVLLIFIAGITIISLLLGLFSVGSLEILNFDSEFVHYPPFLYDATLPKWLLMTSLFILIGIPFIVLFILGLRILSPNVKRLSTTAILTILGLWLVSLFAVGFSAIEYATSHAYDGTSVSKHSITYNQEDPLKIRVVNDDNIYYNHNVRNRNNSISVHVKDKEMKYSNDVNIDVRKSETNNAYIEIKKTSEGRKRYDANNNAEAIRYNFKVANNTIVFDAFFLSEYKNISKDEEIEATIYIPEGTTVYFEGSSRNFLNDVKNIQDVYDRDMANHHFKMTSKGFDCLDCDKEDINSNSEEWNSDNNNDNDNDVSFLFDSTINDTKAELIITKETTKKELEKLANWFKDRKNIDIDFSESDFYPNGKIKAYSLKVDCNDGFKGNSNYSGIVFGNGKHGFTRKYNEEDKSLAFKIW</sequence>
<dbReference type="InterPro" id="IPR054319">
    <property type="entry name" value="PspC-rel_ToastRack"/>
</dbReference>
<protein>
    <submittedName>
        <fullName evidence="4">Uncharacterized protein</fullName>
    </submittedName>
</protein>
<gene>
    <name evidence="4" type="ORF">P8625_07210</name>
</gene>
<proteinExistence type="predicted"/>
<feature type="domain" description="PspC-related transmembrane region" evidence="2">
    <location>
        <begin position="2"/>
        <end position="111"/>
    </location>
</feature>
<dbReference type="Pfam" id="PF22571">
    <property type="entry name" value="LiaI-LiaF-TM_PspC"/>
    <property type="match status" value="1"/>
</dbReference>
<feature type="transmembrane region" description="Helical" evidence="1">
    <location>
        <begin position="87"/>
        <end position="106"/>
    </location>
</feature>
<evidence type="ECO:0000259" key="3">
    <source>
        <dbReference type="Pfam" id="PF22744"/>
    </source>
</evidence>
<keyword evidence="1" id="KW-1133">Transmembrane helix</keyword>
<keyword evidence="5" id="KW-1185">Reference proteome</keyword>